<evidence type="ECO:0000259" key="10">
    <source>
        <dbReference type="Pfam" id="PF06849"/>
    </source>
</evidence>
<dbReference type="InterPro" id="IPR009720">
    <property type="entry name" value="IMP_biosynth_PurP_C"/>
</dbReference>
<dbReference type="InterPro" id="IPR023656">
    <property type="entry name" value="IMP_biosynth_PurP"/>
</dbReference>
<comment type="caution">
    <text evidence="12">The sequence shown here is derived from an EMBL/GenBank/DDBJ whole genome shotgun (WGS) entry which is preliminary data.</text>
</comment>
<reference evidence="12" key="1">
    <citation type="journal article" date="2014" name="Front. Microbiol.">
        <title>High frequency of phylogenetically diverse reductive dehalogenase-homologous genes in deep subseafloor sedimentary metagenomes.</title>
        <authorList>
            <person name="Kawai M."/>
            <person name="Futagami T."/>
            <person name="Toyoda A."/>
            <person name="Takaki Y."/>
            <person name="Nishi S."/>
            <person name="Hori S."/>
            <person name="Arai W."/>
            <person name="Tsubouchi T."/>
            <person name="Morono Y."/>
            <person name="Uchiyama I."/>
            <person name="Ito T."/>
            <person name="Fujiyama A."/>
            <person name="Inagaki F."/>
            <person name="Takami H."/>
        </authorList>
    </citation>
    <scope>NUCLEOTIDE SEQUENCE</scope>
    <source>
        <strain evidence="12">Expedition CK06-06</strain>
    </source>
</reference>
<dbReference type="GO" id="GO:0006188">
    <property type="term" value="P:IMP biosynthetic process"/>
    <property type="evidence" value="ECO:0007669"/>
    <property type="project" value="InterPro"/>
</dbReference>
<dbReference type="GO" id="GO:0005524">
    <property type="term" value="F:ATP binding"/>
    <property type="evidence" value="ECO:0007669"/>
    <property type="project" value="UniProtKB-KW"/>
</dbReference>
<evidence type="ECO:0000256" key="1">
    <source>
        <dbReference type="ARBA" id="ARBA00001936"/>
    </source>
</evidence>
<dbReference type="SUPFAM" id="SSF56059">
    <property type="entry name" value="Glutathione synthetase ATP-binding domain-like"/>
    <property type="match status" value="1"/>
</dbReference>
<feature type="non-terminal residue" evidence="12">
    <location>
        <position position="271"/>
    </location>
</feature>
<keyword evidence="5" id="KW-0547">Nucleotide-binding</keyword>
<dbReference type="SUPFAM" id="SSF52440">
    <property type="entry name" value="PreATP-grasp domain"/>
    <property type="match status" value="1"/>
</dbReference>
<name>X1B6Q7_9ZZZZ</name>
<dbReference type="InterPro" id="IPR010672">
    <property type="entry name" value="IMP_biosynth_PurP_N"/>
</dbReference>
<comment type="cofactor">
    <cofactor evidence="2">
        <name>Mg(2+)</name>
        <dbReference type="ChEBI" id="CHEBI:18420"/>
    </cofactor>
</comment>
<evidence type="ECO:0000256" key="4">
    <source>
        <dbReference type="ARBA" id="ARBA00022723"/>
    </source>
</evidence>
<keyword evidence="8" id="KW-0460">Magnesium</keyword>
<proteinExistence type="predicted"/>
<keyword evidence="6" id="KW-0658">Purine biosynthesis</keyword>
<feature type="domain" description="IMP biosynthesis enzyme PurP N-terminal" evidence="10">
    <location>
        <begin position="1"/>
        <end position="59"/>
    </location>
</feature>
<dbReference type="InterPro" id="IPR013815">
    <property type="entry name" value="ATP_grasp_subdomain_1"/>
</dbReference>
<evidence type="ECO:0000256" key="6">
    <source>
        <dbReference type="ARBA" id="ARBA00022755"/>
    </source>
</evidence>
<keyword evidence="7" id="KW-0067">ATP-binding</keyword>
<feature type="domain" description="IMP biosynthesis enzyme PurP C-terminal" evidence="11">
    <location>
        <begin position="99"/>
        <end position="271"/>
    </location>
</feature>
<dbReference type="Pfam" id="PF06973">
    <property type="entry name" value="DUF1297"/>
    <property type="match status" value="1"/>
</dbReference>
<feature type="non-terminal residue" evidence="12">
    <location>
        <position position="1"/>
    </location>
</feature>
<dbReference type="PANTHER" id="PTHR38147:SF1">
    <property type="entry name" value="5-FORMAMINOIMIDAZOLE-4-CARBOXAMIDE-1-(BETA)-D-RIBOFURANOSYL 5'-MONOPHOSPHATE SYNTHETASE"/>
    <property type="match status" value="1"/>
</dbReference>
<evidence type="ECO:0000256" key="3">
    <source>
        <dbReference type="ARBA" id="ARBA00022598"/>
    </source>
</evidence>
<evidence type="ECO:0000313" key="12">
    <source>
        <dbReference type="EMBL" id="GAG90775.1"/>
    </source>
</evidence>
<evidence type="ECO:0000259" key="11">
    <source>
        <dbReference type="Pfam" id="PF06973"/>
    </source>
</evidence>
<comment type="cofactor">
    <cofactor evidence="1">
        <name>Mn(2+)</name>
        <dbReference type="ChEBI" id="CHEBI:29035"/>
    </cofactor>
</comment>
<evidence type="ECO:0000256" key="2">
    <source>
        <dbReference type="ARBA" id="ARBA00001946"/>
    </source>
</evidence>
<dbReference type="PANTHER" id="PTHR38147">
    <property type="entry name" value="5-FORMAMINOIMIDAZOLE-4-CARBOXAMIDE-1-(BETA)-D-RIBOFURANOSYL 5'-MONOPHOSPHATE SYNTHETASE-RELATED"/>
    <property type="match status" value="1"/>
</dbReference>
<dbReference type="AlphaFoldDB" id="X1B6Q7"/>
<dbReference type="GO" id="GO:0000287">
    <property type="term" value="F:magnesium ion binding"/>
    <property type="evidence" value="ECO:0007669"/>
    <property type="project" value="InterPro"/>
</dbReference>
<dbReference type="Gene3D" id="3.30.1490.20">
    <property type="entry name" value="ATP-grasp fold, A domain"/>
    <property type="match status" value="1"/>
</dbReference>
<protein>
    <submittedName>
        <fullName evidence="12">Uncharacterized protein</fullName>
    </submittedName>
</protein>
<dbReference type="InterPro" id="IPR016185">
    <property type="entry name" value="PreATP-grasp_dom_sf"/>
</dbReference>
<dbReference type="EMBL" id="BART01028506">
    <property type="protein sequence ID" value="GAG90775.1"/>
    <property type="molecule type" value="Genomic_DNA"/>
</dbReference>
<evidence type="ECO:0000256" key="8">
    <source>
        <dbReference type="ARBA" id="ARBA00022842"/>
    </source>
</evidence>
<sequence length="271" mass="30706">PNRSLVVYLTADKIENELKIPIYGNRSLLKSEDRTTNEKEYIDQYGILKRSGIRAPREISLDELDIIGIDKEVPVALVKVQQADNPLERAFFYITSEEDYLEQVETMKAKGLINDQTLSEARIEEFIIGPYFNCNGWASGLNKGKAKGYKLTDGINWLKHEHDPFRNPIVDWDFVGFGQRMQTNSSGFLNLPAKIQIQIGDKIKIKNEEIGHSMATMRESKMGEVVGSIPKFLETVEKLYPPGMIGLFGLQGAVPINPKDNRPDWVVFDIS</sequence>
<dbReference type="Pfam" id="PF06849">
    <property type="entry name" value="DUF1246"/>
    <property type="match status" value="1"/>
</dbReference>
<dbReference type="Gene3D" id="3.30.470.20">
    <property type="entry name" value="ATP-grasp fold, B domain"/>
    <property type="match status" value="1"/>
</dbReference>
<keyword evidence="4" id="KW-0479">Metal-binding</keyword>
<organism evidence="12">
    <name type="scientific">marine sediment metagenome</name>
    <dbReference type="NCBI Taxonomy" id="412755"/>
    <lineage>
        <taxon>unclassified sequences</taxon>
        <taxon>metagenomes</taxon>
        <taxon>ecological metagenomes</taxon>
    </lineage>
</organism>
<keyword evidence="9" id="KW-0464">Manganese</keyword>
<evidence type="ECO:0000256" key="5">
    <source>
        <dbReference type="ARBA" id="ARBA00022741"/>
    </source>
</evidence>
<accession>X1B6Q7</accession>
<dbReference type="GO" id="GO:0016879">
    <property type="term" value="F:ligase activity, forming carbon-nitrogen bonds"/>
    <property type="evidence" value="ECO:0007669"/>
    <property type="project" value="InterPro"/>
</dbReference>
<evidence type="ECO:0000256" key="7">
    <source>
        <dbReference type="ARBA" id="ARBA00022840"/>
    </source>
</evidence>
<evidence type="ECO:0000256" key="9">
    <source>
        <dbReference type="ARBA" id="ARBA00023211"/>
    </source>
</evidence>
<gene>
    <name evidence="12" type="ORF">S01H4_50238</name>
</gene>
<keyword evidence="3" id="KW-0436">Ligase</keyword>